<evidence type="ECO:0000256" key="7">
    <source>
        <dbReference type="ARBA" id="ARBA00022723"/>
    </source>
</evidence>
<dbReference type="InterPro" id="IPR015806">
    <property type="entry name" value="Pyrv_Knase_insert_dom_sf"/>
</dbReference>
<evidence type="ECO:0000256" key="5">
    <source>
        <dbReference type="ARBA" id="ARBA00012142"/>
    </source>
</evidence>
<dbReference type="PRINTS" id="PR01050">
    <property type="entry name" value="PYRUVTKNASE"/>
</dbReference>
<dbReference type="InterPro" id="IPR001697">
    <property type="entry name" value="Pyr_Knase"/>
</dbReference>
<evidence type="ECO:0000256" key="2">
    <source>
        <dbReference type="ARBA" id="ARBA00001958"/>
    </source>
</evidence>
<dbReference type="SUPFAM" id="SSF52935">
    <property type="entry name" value="PK C-terminal domain-like"/>
    <property type="match status" value="1"/>
</dbReference>
<dbReference type="InterPro" id="IPR011037">
    <property type="entry name" value="Pyrv_Knase-like_insert_dom_sf"/>
</dbReference>
<dbReference type="Gene3D" id="3.20.20.60">
    <property type="entry name" value="Phosphoenolpyruvate-binding domains"/>
    <property type="match status" value="1"/>
</dbReference>
<keyword evidence="11 15" id="KW-0460">Magnesium</keyword>
<dbReference type="GO" id="GO:0030955">
    <property type="term" value="F:potassium ion binding"/>
    <property type="evidence" value="ECO:0007669"/>
    <property type="project" value="InterPro"/>
</dbReference>
<keyword evidence="9 15" id="KW-0418">Kinase</keyword>
<dbReference type="Gene3D" id="3.40.1380.20">
    <property type="entry name" value="Pyruvate kinase, C-terminal domain"/>
    <property type="match status" value="1"/>
</dbReference>
<dbReference type="GO" id="GO:0005524">
    <property type="term" value="F:ATP binding"/>
    <property type="evidence" value="ECO:0007669"/>
    <property type="project" value="UniProtKB-KW"/>
</dbReference>
<feature type="domain" description="Pyruvate kinase C-terminal" evidence="17">
    <location>
        <begin position="367"/>
        <end position="484"/>
    </location>
</feature>
<evidence type="ECO:0000256" key="9">
    <source>
        <dbReference type="ARBA" id="ARBA00022777"/>
    </source>
</evidence>
<gene>
    <name evidence="18" type="ORF">LOAG_08496</name>
</gene>
<dbReference type="CTD" id="9945925"/>
<evidence type="ECO:0000256" key="10">
    <source>
        <dbReference type="ARBA" id="ARBA00022840"/>
    </source>
</evidence>
<dbReference type="FunFam" id="2.40.33.10:FF:000023">
    <property type="entry name" value="Pyruvate kinase PKM"/>
    <property type="match status" value="1"/>
</dbReference>
<evidence type="ECO:0000259" key="16">
    <source>
        <dbReference type="Pfam" id="PF00224"/>
    </source>
</evidence>
<dbReference type="InterPro" id="IPR036918">
    <property type="entry name" value="Pyrv_Knase_C_sf"/>
</dbReference>
<evidence type="ECO:0000259" key="17">
    <source>
        <dbReference type="Pfam" id="PF02887"/>
    </source>
</evidence>
<dbReference type="Gene3D" id="2.40.33.10">
    <property type="entry name" value="PK beta-barrel domain-like"/>
    <property type="match status" value="1"/>
</dbReference>
<dbReference type="SUPFAM" id="SSF50800">
    <property type="entry name" value="PK beta-barrel domain-like"/>
    <property type="match status" value="1"/>
</dbReference>
<dbReference type="SUPFAM" id="SSF51621">
    <property type="entry name" value="Phosphoenolpyruvate/pyruvate domain"/>
    <property type="match status" value="1"/>
</dbReference>
<dbReference type="PANTHER" id="PTHR11817">
    <property type="entry name" value="PYRUVATE KINASE"/>
    <property type="match status" value="1"/>
</dbReference>
<keyword evidence="6 15" id="KW-0808">Transferase</keyword>
<dbReference type="UniPathway" id="UPA00109">
    <property type="reaction ID" value="UER00188"/>
</dbReference>
<reference evidence="18" key="1">
    <citation type="submission" date="2012-04" db="EMBL/GenBank/DDBJ databases">
        <title>The Genome Sequence of Loa loa.</title>
        <authorList>
            <consortium name="The Broad Institute Genome Sequencing Platform"/>
            <consortium name="Broad Institute Genome Sequencing Center for Infectious Disease"/>
            <person name="Nutman T.B."/>
            <person name="Fink D.L."/>
            <person name="Russ C."/>
            <person name="Young S."/>
            <person name="Zeng Q."/>
            <person name="Gargeya S."/>
            <person name="Alvarado L."/>
            <person name="Berlin A."/>
            <person name="Chapman S.B."/>
            <person name="Chen Z."/>
            <person name="Freedman E."/>
            <person name="Gellesch M."/>
            <person name="Goldberg J."/>
            <person name="Griggs A."/>
            <person name="Gujja S."/>
            <person name="Heilman E.R."/>
            <person name="Heiman D."/>
            <person name="Howarth C."/>
            <person name="Mehta T."/>
            <person name="Neiman D."/>
            <person name="Pearson M."/>
            <person name="Roberts A."/>
            <person name="Saif S."/>
            <person name="Shea T."/>
            <person name="Shenoy N."/>
            <person name="Sisk P."/>
            <person name="Stolte C."/>
            <person name="Sykes S."/>
            <person name="White J."/>
            <person name="Yandava C."/>
            <person name="Haas B."/>
            <person name="Henn M.R."/>
            <person name="Nusbaum C."/>
            <person name="Birren B."/>
        </authorList>
    </citation>
    <scope>NUCLEOTIDE SEQUENCE [LARGE SCALE GENOMIC DNA]</scope>
</reference>
<dbReference type="FunFam" id="3.20.20.60:FF:000025">
    <property type="entry name" value="Pyruvate kinase"/>
    <property type="match status" value="1"/>
</dbReference>
<proteinExistence type="inferred from homology"/>
<dbReference type="FunFam" id="3.40.1380.20:FF:000001">
    <property type="entry name" value="Pyruvate kinase"/>
    <property type="match status" value="1"/>
</dbReference>
<comment type="catalytic activity">
    <reaction evidence="15">
        <text>pyruvate + ATP = phosphoenolpyruvate + ADP + H(+)</text>
        <dbReference type="Rhea" id="RHEA:18157"/>
        <dbReference type="ChEBI" id="CHEBI:15361"/>
        <dbReference type="ChEBI" id="CHEBI:15378"/>
        <dbReference type="ChEBI" id="CHEBI:30616"/>
        <dbReference type="ChEBI" id="CHEBI:58702"/>
        <dbReference type="ChEBI" id="CHEBI:456216"/>
        <dbReference type="EC" id="2.7.1.40"/>
    </reaction>
</comment>
<dbReference type="OMA" id="NTMHVVP"/>
<comment type="cofactor">
    <cofactor evidence="2">
        <name>K(+)</name>
        <dbReference type="ChEBI" id="CHEBI:29103"/>
    </cofactor>
</comment>
<evidence type="ECO:0000256" key="15">
    <source>
        <dbReference type="RuleBase" id="RU000504"/>
    </source>
</evidence>
<evidence type="ECO:0000256" key="12">
    <source>
        <dbReference type="ARBA" id="ARBA00022958"/>
    </source>
</evidence>
<dbReference type="InterPro" id="IPR018209">
    <property type="entry name" value="Pyrv_Knase_AS"/>
</dbReference>
<dbReference type="EMBL" id="JH712698">
    <property type="protein sequence ID" value="EFO19994.1"/>
    <property type="molecule type" value="Genomic_DNA"/>
</dbReference>
<dbReference type="AlphaFoldDB" id="A0A1S0TTH2"/>
<dbReference type="InterPro" id="IPR015813">
    <property type="entry name" value="Pyrv/PenolPyrv_kinase-like_dom"/>
</dbReference>
<accession>A0A1S0TTH2</accession>
<evidence type="ECO:0000256" key="8">
    <source>
        <dbReference type="ARBA" id="ARBA00022741"/>
    </source>
</evidence>
<keyword evidence="12" id="KW-0630">Potassium</keyword>
<dbReference type="EC" id="2.7.1.40" evidence="5 15"/>
<evidence type="ECO:0000256" key="11">
    <source>
        <dbReference type="ARBA" id="ARBA00022842"/>
    </source>
</evidence>
<evidence type="ECO:0000256" key="13">
    <source>
        <dbReference type="ARBA" id="ARBA00023152"/>
    </source>
</evidence>
<dbReference type="NCBIfam" id="TIGR01064">
    <property type="entry name" value="pyruv_kin"/>
    <property type="match status" value="1"/>
</dbReference>
<protein>
    <recommendedName>
        <fullName evidence="5 15">Pyruvate kinase</fullName>
        <ecNumber evidence="5 15">2.7.1.40</ecNumber>
    </recommendedName>
</protein>
<keyword evidence="10" id="KW-0067">ATP-binding</keyword>
<dbReference type="RefSeq" id="XP_003144075.1">
    <property type="nucleotide sequence ID" value="XM_003144027.1"/>
</dbReference>
<evidence type="ECO:0000256" key="4">
    <source>
        <dbReference type="ARBA" id="ARBA00008663"/>
    </source>
</evidence>
<dbReference type="InterPro" id="IPR040442">
    <property type="entry name" value="Pyrv_kinase-like_dom_sf"/>
</dbReference>
<dbReference type="GO" id="GO:0000287">
    <property type="term" value="F:magnesium ion binding"/>
    <property type="evidence" value="ECO:0007669"/>
    <property type="project" value="InterPro"/>
</dbReference>
<dbReference type="OrthoDB" id="108365at2759"/>
<dbReference type="InParanoid" id="A0A1S0TTH2"/>
<dbReference type="GeneID" id="9945925"/>
<dbReference type="InterPro" id="IPR015795">
    <property type="entry name" value="Pyrv_Knase_C"/>
</dbReference>
<name>A0A1S0TTH2_LOALO</name>
<evidence type="ECO:0000256" key="1">
    <source>
        <dbReference type="ARBA" id="ARBA00001946"/>
    </source>
</evidence>
<keyword evidence="8" id="KW-0547">Nucleotide-binding</keyword>
<keyword evidence="13 15" id="KW-0324">Glycolysis</keyword>
<dbReference type="PROSITE" id="PS00110">
    <property type="entry name" value="PYRUVATE_KINASE"/>
    <property type="match status" value="1"/>
</dbReference>
<dbReference type="GO" id="GO:0016301">
    <property type="term" value="F:kinase activity"/>
    <property type="evidence" value="ECO:0007669"/>
    <property type="project" value="UniProtKB-KW"/>
</dbReference>
<feature type="domain" description="Pyruvate kinase barrel" evidence="16">
    <location>
        <begin position="3"/>
        <end position="330"/>
    </location>
</feature>
<dbReference type="InterPro" id="IPR015793">
    <property type="entry name" value="Pyrv_Knase_brl"/>
</dbReference>
<evidence type="ECO:0000256" key="3">
    <source>
        <dbReference type="ARBA" id="ARBA00004997"/>
    </source>
</evidence>
<evidence type="ECO:0000256" key="14">
    <source>
        <dbReference type="ARBA" id="ARBA00023317"/>
    </source>
</evidence>
<dbReference type="Pfam" id="PF02887">
    <property type="entry name" value="PK_C"/>
    <property type="match status" value="1"/>
</dbReference>
<evidence type="ECO:0000256" key="6">
    <source>
        <dbReference type="ARBA" id="ARBA00022679"/>
    </source>
</evidence>
<sequence length="487" mass="52932">MERKTGIICTIGPACESVDKLKEMISSGMNIARLNFTHGSHEDYATTIKNIHEAVRSFHQKPLIGIALDTNGPGIHTGLINGSATAEIELKQGAKIKLTTDKAMTSKSSANELYVDYENMPKILNPGAHIFIDDGLISLVVDSIQGKDIMCTIENGGKLGSKKCVNLPGIKCDLPVVTDKDIKDLKFGVEQGVDMIFASLVRNAEGVRAIRRNLGEKGRIIKIIAKIENQEGIDNIDEIIREADGIMIARGSLGIEIPTEKVFAAQKMLIARCNAAGKPVICAAQMLDSMIKKPRPTRAEGTDVANAVLDGIDCVMLGGETARGDYPVLALMTMSKLCLEAELIVNYHEVFREALLCMKKPPEITQTIAIAAVSAAFSCNSSAIIVLTTTGHSASLVSRYRPMAPIIAITREEQAARQMHLFRGVHPILYTEPKNEDWKADIDLRVAQGIKEGQAHSFIKSNDLIIIITGWSKGSGHTNTMRIIRVP</sequence>
<keyword evidence="14 18" id="KW-0670">Pyruvate</keyword>
<comment type="similarity">
    <text evidence="4 15">Belongs to the pyruvate kinase family.</text>
</comment>
<evidence type="ECO:0000313" key="18">
    <source>
        <dbReference type="EMBL" id="EFO19994.1"/>
    </source>
</evidence>
<dbReference type="NCBIfam" id="NF004978">
    <property type="entry name" value="PRK06354.1"/>
    <property type="match status" value="1"/>
</dbReference>
<keyword evidence="7" id="KW-0479">Metal-binding</keyword>
<comment type="pathway">
    <text evidence="3 15">Carbohydrate degradation; glycolysis; pyruvate from D-glyceraldehyde 3-phosphate: step 5/5.</text>
</comment>
<comment type="cofactor">
    <cofactor evidence="1">
        <name>Mg(2+)</name>
        <dbReference type="ChEBI" id="CHEBI:18420"/>
    </cofactor>
</comment>
<organism evidence="18">
    <name type="scientific">Loa loa</name>
    <name type="common">Eye worm</name>
    <name type="synonym">Filaria loa</name>
    <dbReference type="NCBI Taxonomy" id="7209"/>
    <lineage>
        <taxon>Eukaryota</taxon>
        <taxon>Metazoa</taxon>
        <taxon>Ecdysozoa</taxon>
        <taxon>Nematoda</taxon>
        <taxon>Chromadorea</taxon>
        <taxon>Rhabditida</taxon>
        <taxon>Spirurina</taxon>
        <taxon>Spiruromorpha</taxon>
        <taxon>Filarioidea</taxon>
        <taxon>Onchocercidae</taxon>
        <taxon>Loa</taxon>
    </lineage>
</organism>
<dbReference type="NCBIfam" id="NF004491">
    <property type="entry name" value="PRK05826.1"/>
    <property type="match status" value="1"/>
</dbReference>
<dbReference type="Pfam" id="PF00224">
    <property type="entry name" value="PK"/>
    <property type="match status" value="1"/>
</dbReference>
<dbReference type="KEGG" id="loa:LOAG_08496"/>
<dbReference type="GO" id="GO:0004743">
    <property type="term" value="F:pyruvate kinase activity"/>
    <property type="evidence" value="ECO:0007669"/>
    <property type="project" value="UniProtKB-EC"/>
</dbReference>